<dbReference type="InterPro" id="IPR017871">
    <property type="entry name" value="ABC_transporter-like_CS"/>
</dbReference>
<keyword evidence="4 10" id="KW-0812">Transmembrane</keyword>
<evidence type="ECO:0000313" key="12">
    <source>
        <dbReference type="EMBL" id="KAJ7621201.1"/>
    </source>
</evidence>
<keyword evidence="8 10" id="KW-0472">Membrane</keyword>
<feature type="transmembrane region" description="Helical" evidence="10">
    <location>
        <begin position="577"/>
        <end position="599"/>
    </location>
</feature>
<evidence type="ECO:0000256" key="2">
    <source>
        <dbReference type="ARBA" id="ARBA00006012"/>
    </source>
</evidence>
<dbReference type="Pfam" id="PF14510">
    <property type="entry name" value="ABC_trans_N"/>
    <property type="match status" value="1"/>
</dbReference>
<organism evidence="12 13">
    <name type="scientific">Roridomyces roridus</name>
    <dbReference type="NCBI Taxonomy" id="1738132"/>
    <lineage>
        <taxon>Eukaryota</taxon>
        <taxon>Fungi</taxon>
        <taxon>Dikarya</taxon>
        <taxon>Basidiomycota</taxon>
        <taxon>Agaricomycotina</taxon>
        <taxon>Agaricomycetes</taxon>
        <taxon>Agaricomycetidae</taxon>
        <taxon>Agaricales</taxon>
        <taxon>Marasmiineae</taxon>
        <taxon>Mycenaceae</taxon>
        <taxon>Roridomyces</taxon>
    </lineage>
</organism>
<evidence type="ECO:0000256" key="10">
    <source>
        <dbReference type="SAM" id="Phobius"/>
    </source>
</evidence>
<evidence type="ECO:0000256" key="7">
    <source>
        <dbReference type="ARBA" id="ARBA00022989"/>
    </source>
</evidence>
<evidence type="ECO:0000256" key="5">
    <source>
        <dbReference type="ARBA" id="ARBA00022741"/>
    </source>
</evidence>
<dbReference type="InterPro" id="IPR003593">
    <property type="entry name" value="AAA+_ATPase"/>
</dbReference>
<dbReference type="Pfam" id="PF01061">
    <property type="entry name" value="ABC2_membrane"/>
    <property type="match status" value="2"/>
</dbReference>
<feature type="region of interest" description="Disordered" evidence="9">
    <location>
        <begin position="16"/>
        <end position="38"/>
    </location>
</feature>
<evidence type="ECO:0000259" key="11">
    <source>
        <dbReference type="PROSITE" id="PS50893"/>
    </source>
</evidence>
<dbReference type="GO" id="GO:0016887">
    <property type="term" value="F:ATP hydrolysis activity"/>
    <property type="evidence" value="ECO:0007669"/>
    <property type="project" value="InterPro"/>
</dbReference>
<keyword evidence="5" id="KW-0547">Nucleotide-binding</keyword>
<feature type="region of interest" description="Disordered" evidence="9">
    <location>
        <begin position="98"/>
        <end position="127"/>
    </location>
</feature>
<dbReference type="EMBL" id="JARKIF010000016">
    <property type="protein sequence ID" value="KAJ7621201.1"/>
    <property type="molecule type" value="Genomic_DNA"/>
</dbReference>
<dbReference type="GO" id="GO:0016020">
    <property type="term" value="C:membrane"/>
    <property type="evidence" value="ECO:0007669"/>
    <property type="project" value="UniProtKB-SubCell"/>
</dbReference>
<dbReference type="InterPro" id="IPR003439">
    <property type="entry name" value="ABC_transporter-like_ATP-bd"/>
</dbReference>
<dbReference type="CDD" id="cd03233">
    <property type="entry name" value="ABCG_PDR_domain1"/>
    <property type="match status" value="1"/>
</dbReference>
<dbReference type="InterPro" id="IPR013525">
    <property type="entry name" value="ABC2_TM"/>
</dbReference>
<feature type="transmembrane region" description="Helical" evidence="10">
    <location>
        <begin position="1203"/>
        <end position="1224"/>
    </location>
</feature>
<evidence type="ECO:0000256" key="3">
    <source>
        <dbReference type="ARBA" id="ARBA00022448"/>
    </source>
</evidence>
<dbReference type="InterPro" id="IPR010929">
    <property type="entry name" value="PDR_CDR_ABC"/>
</dbReference>
<dbReference type="Pfam" id="PF06422">
    <property type="entry name" value="PDR_CDR"/>
    <property type="match status" value="1"/>
</dbReference>
<evidence type="ECO:0000256" key="8">
    <source>
        <dbReference type="ARBA" id="ARBA00023136"/>
    </source>
</evidence>
<name>A0AAD7BI20_9AGAR</name>
<dbReference type="GO" id="GO:0005524">
    <property type="term" value="F:ATP binding"/>
    <property type="evidence" value="ECO:0007669"/>
    <property type="project" value="UniProtKB-KW"/>
</dbReference>
<keyword evidence="7 10" id="KW-1133">Transmembrane helix</keyword>
<dbReference type="SUPFAM" id="SSF52540">
    <property type="entry name" value="P-loop containing nucleoside triphosphate hydrolases"/>
    <property type="match status" value="2"/>
</dbReference>
<proteinExistence type="inferred from homology"/>
<accession>A0AAD7BI20</accession>
<keyword evidence="3" id="KW-0813">Transport</keyword>
<comment type="subcellular location">
    <subcellularLocation>
        <location evidence="1">Membrane</location>
        <topology evidence="1">Multi-pass membrane protein</topology>
    </subcellularLocation>
</comment>
<dbReference type="PROSITE" id="PS00211">
    <property type="entry name" value="ABC_TRANSPORTER_1"/>
    <property type="match status" value="1"/>
</dbReference>
<comment type="caution">
    <text evidence="12">The sequence shown here is derived from an EMBL/GenBank/DDBJ whole genome shotgun (WGS) entry which is preliminary data.</text>
</comment>
<dbReference type="InterPro" id="IPR043926">
    <property type="entry name" value="ABCG_dom"/>
</dbReference>
<evidence type="ECO:0000256" key="6">
    <source>
        <dbReference type="ARBA" id="ARBA00022840"/>
    </source>
</evidence>
<feature type="transmembrane region" description="Helical" evidence="10">
    <location>
        <begin position="682"/>
        <end position="704"/>
    </location>
</feature>
<dbReference type="FunFam" id="3.40.50.300:FF:000054">
    <property type="entry name" value="ABC multidrug transporter atrF"/>
    <property type="match status" value="1"/>
</dbReference>
<dbReference type="PROSITE" id="PS50893">
    <property type="entry name" value="ABC_TRANSPORTER_2"/>
    <property type="match status" value="2"/>
</dbReference>
<comment type="similarity">
    <text evidence="2">Belongs to the ABC transporter superfamily. ABCG family. PDR (TC 3.A.1.205) subfamily.</text>
</comment>
<reference evidence="12" key="1">
    <citation type="submission" date="2023-03" db="EMBL/GenBank/DDBJ databases">
        <title>Massive genome expansion in bonnet fungi (Mycena s.s.) driven by repeated elements and novel gene families across ecological guilds.</title>
        <authorList>
            <consortium name="Lawrence Berkeley National Laboratory"/>
            <person name="Harder C.B."/>
            <person name="Miyauchi S."/>
            <person name="Viragh M."/>
            <person name="Kuo A."/>
            <person name="Thoen E."/>
            <person name="Andreopoulos B."/>
            <person name="Lu D."/>
            <person name="Skrede I."/>
            <person name="Drula E."/>
            <person name="Henrissat B."/>
            <person name="Morin E."/>
            <person name="Kohler A."/>
            <person name="Barry K."/>
            <person name="LaButti K."/>
            <person name="Morin E."/>
            <person name="Salamov A."/>
            <person name="Lipzen A."/>
            <person name="Mereny Z."/>
            <person name="Hegedus B."/>
            <person name="Baldrian P."/>
            <person name="Stursova M."/>
            <person name="Weitz H."/>
            <person name="Taylor A."/>
            <person name="Grigoriev I.V."/>
            <person name="Nagy L.G."/>
            <person name="Martin F."/>
            <person name="Kauserud H."/>
        </authorList>
    </citation>
    <scope>NUCLEOTIDE SEQUENCE</scope>
    <source>
        <strain evidence="12">9284</strain>
    </source>
</reference>
<evidence type="ECO:0000256" key="1">
    <source>
        <dbReference type="ARBA" id="ARBA00004141"/>
    </source>
</evidence>
<dbReference type="GO" id="GO:0140359">
    <property type="term" value="F:ABC-type transporter activity"/>
    <property type="evidence" value="ECO:0007669"/>
    <property type="project" value="InterPro"/>
</dbReference>
<feature type="transmembrane region" description="Helical" evidence="10">
    <location>
        <begin position="1388"/>
        <end position="1407"/>
    </location>
</feature>
<dbReference type="Proteomes" id="UP001221142">
    <property type="component" value="Unassembled WGS sequence"/>
</dbReference>
<dbReference type="InterPro" id="IPR029481">
    <property type="entry name" value="ABC_trans_N"/>
</dbReference>
<feature type="transmembrane region" description="Helical" evidence="10">
    <location>
        <begin position="1323"/>
        <end position="1346"/>
    </location>
</feature>
<dbReference type="InterPro" id="IPR034001">
    <property type="entry name" value="ABCG_PDR_1"/>
</dbReference>
<feature type="transmembrane region" description="Helical" evidence="10">
    <location>
        <begin position="1236"/>
        <end position="1257"/>
    </location>
</feature>
<evidence type="ECO:0000313" key="13">
    <source>
        <dbReference type="Proteomes" id="UP001221142"/>
    </source>
</evidence>
<evidence type="ECO:0000256" key="9">
    <source>
        <dbReference type="SAM" id="MobiDB-lite"/>
    </source>
</evidence>
<protein>
    <submittedName>
        <fullName evidence="12">ATP binding cassette transporter</fullName>
    </submittedName>
</protein>
<feature type="compositionally biased region" description="Basic and acidic residues" evidence="9">
    <location>
        <begin position="102"/>
        <end position="125"/>
    </location>
</feature>
<feature type="transmembrane region" description="Helical" evidence="10">
    <location>
        <begin position="656"/>
        <end position="676"/>
    </location>
</feature>
<keyword evidence="13" id="KW-1185">Reference proteome</keyword>
<dbReference type="CDD" id="cd03232">
    <property type="entry name" value="ABCG_PDR_domain2"/>
    <property type="match status" value="1"/>
</dbReference>
<feature type="transmembrane region" description="Helical" evidence="10">
    <location>
        <begin position="619"/>
        <end position="644"/>
    </location>
</feature>
<gene>
    <name evidence="12" type="ORF">FB45DRAFT_928641</name>
</gene>
<dbReference type="SMART" id="SM00382">
    <property type="entry name" value="AAA"/>
    <property type="match status" value="2"/>
</dbReference>
<sequence length="1504" mass="167697">MSTDHSNIELRRLNRLSTNRPRDSQVISFSPISSNDSPTSVINPLSLGIAPEAGHSRTHIPSLTDTDFKLQPLDLHDDDDTKSQFPTDRVHDLAKQFRRQSRRDSVHVHADGRRIDNPLDPKEGGPYDPLSPKFNARRWIEAIVRQNRTPNRSAGISYRNLCAFGSGSDADVQKNVANVGWLTALSLFGAPPKRVDILRSMDGLVKSGEMLIVLGPPGSGCSTFLKTIAGETHGYQVDPNSHINYQGIMPQQMHHDFRGEVIYNAEVDVHFPQMTVGDTLYFAAQARAPRLAPGGISRHLYATMMRDVIMAIFGISHTINTNVGNDFIRGVSGGERKRITIAEAALAGAPLQCWDNSTRGLDSANAVEFIKTLRMSAEVIGTTSCVAIYQAPQAAYDLFDKVTVLMEGRQIYFGPCDRAKAFFVTRGFYCPDRQTTADFLTSLTSNLERRVQPGWEGRTPTTADQFERMWKESAEYRFLLREIDEYNAQYPLGGESLEKFQESRRAQQSARQRPTSPYTLSYIEQVNLCLWRGFQRLRGNPEITITALLGNIITALVVGSVFYNLKHNTASFFSRGALLFFCLLTAAFGSALEMLTLYAQRPIVEKHTRYAFYRPSAEAFASMLTDIPNKIANAIVITLTYYFLTNLRREPSAYFFFLLISFSLTLTMSMFFRFVASASRTLSQALAPAAVMILAFIIYSGFVIPIHEMHGWARWINYVDPIGYAFESLMVNEFDGQQFPCSSFVPSGPSYPNATGTNHVCTTVGSVAGSSFVSGTAFIVESYRYLPEHRWRNLGILLAMGVFLMVVYLLAAEYITAAKSKGEVLLFQSSTLKKGKKRVDAERGPDMNHGSGNDVSAIAKQTAIFQWEDVVYDIKIKGEPRRILDHVDGWVKPGTLTALMGVSGAGKTTLLDVLAARVTVGVVTGKMLVDGKQRDTSFQRKTGYVQQQDLHLSTSTVREALTFSALLRQPATVSREEKLAYVDEVIALLEMEAYADAVVGVPGEGLNVEQRKRLTIGVELAAKPDLLLFLDEPTSGLDSQTSWSICDLLAKLTAHGQAILCTIHQPSAVLFQRFDRLLFLAKGGRTIYFGEVGDGAQVLRQYFERNGAHPCPEGSNPAEWMLEVIGAAPGSHTSVDWHQTWKDSPERGEVKRELRRLEERGARIPAAESDTAAYREFAAPFGEQFRQVMTRVWLQYWRTPSYIYAKFALIISSGIFVGLSFLNARKSLQGLQDQMFGIFMLMTIFGNLTQQIMPHFAVQRSLYEARERPSKAYSWQVFMLSNVLVEIPWGLMCSVILFVTIYYPIGVFRNAEPTHDSVGRGALFFLFVMQFLLFTSTFAHMMIAGMDSVETAGNMGNILFSLSLIFCGALAGPNVLPKFWIFMYRVSPFTYFVEGMLVTALANTNVVCADAELLRFNPPSGQTCGDYMSTFISQAGGYLIDSAATDNCSFCNVADTNVFLAGVSTSFSHRWRDFAIIWVYIIFNTAAALGLYWLLRVPKKRKET</sequence>
<feature type="domain" description="ABC transporter" evidence="11">
    <location>
        <begin position="182"/>
        <end position="432"/>
    </location>
</feature>
<keyword evidence="6" id="KW-0067">ATP-binding</keyword>
<feature type="transmembrane region" description="Helical" evidence="10">
    <location>
        <begin position="1277"/>
        <end position="1303"/>
    </location>
</feature>
<evidence type="ECO:0000256" key="4">
    <source>
        <dbReference type="ARBA" id="ARBA00022692"/>
    </source>
</evidence>
<dbReference type="Pfam" id="PF00005">
    <property type="entry name" value="ABC_tran"/>
    <property type="match status" value="2"/>
</dbReference>
<dbReference type="InterPro" id="IPR034003">
    <property type="entry name" value="ABCG_PDR_2"/>
</dbReference>
<feature type="transmembrane region" description="Helical" evidence="10">
    <location>
        <begin position="1358"/>
        <end position="1376"/>
    </location>
</feature>
<dbReference type="Pfam" id="PF19055">
    <property type="entry name" value="ABC2_membrane_7"/>
    <property type="match status" value="1"/>
</dbReference>
<dbReference type="PANTHER" id="PTHR19241">
    <property type="entry name" value="ATP-BINDING CASSETTE TRANSPORTER"/>
    <property type="match status" value="1"/>
</dbReference>
<dbReference type="Gene3D" id="3.40.50.300">
    <property type="entry name" value="P-loop containing nucleotide triphosphate hydrolases"/>
    <property type="match status" value="2"/>
</dbReference>
<feature type="transmembrane region" description="Helical" evidence="10">
    <location>
        <begin position="794"/>
        <end position="811"/>
    </location>
</feature>
<feature type="transmembrane region" description="Helical" evidence="10">
    <location>
        <begin position="1475"/>
        <end position="1495"/>
    </location>
</feature>
<dbReference type="InterPro" id="IPR027417">
    <property type="entry name" value="P-loop_NTPase"/>
</dbReference>
<feature type="transmembrane region" description="Helical" evidence="10">
    <location>
        <begin position="543"/>
        <end position="565"/>
    </location>
</feature>
<feature type="domain" description="ABC transporter" evidence="11">
    <location>
        <begin position="865"/>
        <end position="1107"/>
    </location>
</feature>